<feature type="region of interest" description="Disordered" evidence="1">
    <location>
        <begin position="116"/>
        <end position="140"/>
    </location>
</feature>
<sequence length="140" mass="15457">MLSPSKLCNALNRAKTQKSIKKSRLARYIDAHIELQPPYHSPSPSPEPASYRTPVGRTIPPNPIENESRSKSALNSITYSDVIRKTRIEAHPHLIQTRFPKIETLGAEGSATNCDAHQHEFAGQQGKRCTGDDLSALSDN</sequence>
<feature type="region of interest" description="Disordered" evidence="1">
    <location>
        <begin position="36"/>
        <end position="72"/>
    </location>
</feature>
<dbReference type="AlphaFoldDB" id="A0AAD6CY50"/>
<dbReference type="EMBL" id="JAQIZZ010000004">
    <property type="protein sequence ID" value="KAJ5544134.1"/>
    <property type="molecule type" value="Genomic_DNA"/>
</dbReference>
<protein>
    <submittedName>
        <fullName evidence="2">Uncharacterized protein</fullName>
    </submittedName>
</protein>
<dbReference type="Proteomes" id="UP001220324">
    <property type="component" value="Unassembled WGS sequence"/>
</dbReference>
<gene>
    <name evidence="2" type="ORF">N7494_005396</name>
    <name evidence="3" type="ORF">N7494_005413</name>
</gene>
<reference evidence="2" key="2">
    <citation type="submission" date="2023-01" db="EMBL/GenBank/DDBJ databases">
        <authorList>
            <person name="Petersen C."/>
        </authorList>
    </citation>
    <scope>NUCLEOTIDE SEQUENCE</scope>
    <source>
        <strain evidence="2">IBT 35679</strain>
    </source>
</reference>
<accession>A0AAD6CY50</accession>
<evidence type="ECO:0000313" key="4">
    <source>
        <dbReference type="Proteomes" id="UP001220324"/>
    </source>
</evidence>
<reference evidence="2 4" key="1">
    <citation type="journal article" date="2023" name="IMA Fungus">
        <title>Comparative genomic study of the Penicillium genus elucidates a diverse pangenome and 15 lateral gene transfer events.</title>
        <authorList>
            <person name="Petersen C."/>
            <person name="Sorensen T."/>
            <person name="Nielsen M.R."/>
            <person name="Sondergaard T.E."/>
            <person name="Sorensen J.L."/>
            <person name="Fitzpatrick D.A."/>
            <person name="Frisvad J.C."/>
            <person name="Nielsen K.L."/>
        </authorList>
    </citation>
    <scope>NUCLEOTIDE SEQUENCE [LARGE SCALE GENOMIC DNA]</scope>
    <source>
        <strain evidence="2 4">IBT 35679</strain>
    </source>
</reference>
<dbReference type="EMBL" id="JAQIZZ010000004">
    <property type="protein sequence ID" value="KAJ5544117.1"/>
    <property type="molecule type" value="Genomic_DNA"/>
</dbReference>
<proteinExistence type="predicted"/>
<evidence type="ECO:0000313" key="2">
    <source>
        <dbReference type="EMBL" id="KAJ5544117.1"/>
    </source>
</evidence>
<keyword evidence="4" id="KW-1185">Reference proteome</keyword>
<evidence type="ECO:0000313" key="3">
    <source>
        <dbReference type="EMBL" id="KAJ5544134.1"/>
    </source>
</evidence>
<name>A0AAD6CY50_9EURO</name>
<comment type="caution">
    <text evidence="2">The sequence shown here is derived from an EMBL/GenBank/DDBJ whole genome shotgun (WGS) entry which is preliminary data.</text>
</comment>
<evidence type="ECO:0000256" key="1">
    <source>
        <dbReference type="SAM" id="MobiDB-lite"/>
    </source>
</evidence>
<organism evidence="2 4">
    <name type="scientific">Penicillium frequentans</name>
    <dbReference type="NCBI Taxonomy" id="3151616"/>
    <lineage>
        <taxon>Eukaryota</taxon>
        <taxon>Fungi</taxon>
        <taxon>Dikarya</taxon>
        <taxon>Ascomycota</taxon>
        <taxon>Pezizomycotina</taxon>
        <taxon>Eurotiomycetes</taxon>
        <taxon>Eurotiomycetidae</taxon>
        <taxon>Eurotiales</taxon>
        <taxon>Aspergillaceae</taxon>
        <taxon>Penicillium</taxon>
    </lineage>
</organism>